<feature type="domain" description="DDE Tnp4" evidence="3">
    <location>
        <begin position="11"/>
        <end position="91"/>
    </location>
</feature>
<keyword evidence="2" id="KW-0479">Metal-binding</keyword>
<reference evidence="4" key="1">
    <citation type="submission" date="2022-11" db="EMBL/GenBank/DDBJ databases">
        <title>Centuries of genome instability and evolution in soft-shell clam transmissible cancer (bioRxiv).</title>
        <authorList>
            <person name="Hart S.F.M."/>
            <person name="Yonemitsu M.A."/>
            <person name="Giersch R.M."/>
            <person name="Beal B.F."/>
            <person name="Arriagada G."/>
            <person name="Davis B.W."/>
            <person name="Ostrander E.A."/>
            <person name="Goff S.P."/>
            <person name="Metzger M.J."/>
        </authorList>
    </citation>
    <scope>NUCLEOTIDE SEQUENCE</scope>
    <source>
        <strain evidence="4">MELC-2E11</strain>
        <tissue evidence="4">Siphon/mantle</tissue>
    </source>
</reference>
<evidence type="ECO:0000313" key="4">
    <source>
        <dbReference type="EMBL" id="WAR04915.1"/>
    </source>
</evidence>
<dbReference type="EMBL" id="CP111016">
    <property type="protein sequence ID" value="WAR04915.1"/>
    <property type="molecule type" value="Genomic_DNA"/>
</dbReference>
<proteinExistence type="predicted"/>
<evidence type="ECO:0000256" key="2">
    <source>
        <dbReference type="ARBA" id="ARBA00022723"/>
    </source>
</evidence>
<gene>
    <name evidence="4" type="ORF">MAR_020284</name>
</gene>
<evidence type="ECO:0000256" key="1">
    <source>
        <dbReference type="ARBA" id="ARBA00001968"/>
    </source>
</evidence>
<dbReference type="Proteomes" id="UP001164746">
    <property type="component" value="Chromosome 5"/>
</dbReference>
<sequence>MYLNGSDYCGNDHVLGDSAYPNLTWLLIPFTFRDTGNLTPVQKKYNLTHSAIRSTVERAFGLLKGRFTHSSQHMICSYSYKFHRLPQMLLISMLMLKIWQLEKYLT</sequence>
<name>A0ABY7E7I0_MYAAR</name>
<keyword evidence="5" id="KW-1185">Reference proteome</keyword>
<dbReference type="Pfam" id="PF13359">
    <property type="entry name" value="DDE_Tnp_4"/>
    <property type="match status" value="1"/>
</dbReference>
<accession>A0ABY7E7I0</accession>
<evidence type="ECO:0000259" key="3">
    <source>
        <dbReference type="Pfam" id="PF13359"/>
    </source>
</evidence>
<evidence type="ECO:0000313" key="5">
    <source>
        <dbReference type="Proteomes" id="UP001164746"/>
    </source>
</evidence>
<organism evidence="4 5">
    <name type="scientific">Mya arenaria</name>
    <name type="common">Soft-shell clam</name>
    <dbReference type="NCBI Taxonomy" id="6604"/>
    <lineage>
        <taxon>Eukaryota</taxon>
        <taxon>Metazoa</taxon>
        <taxon>Spiralia</taxon>
        <taxon>Lophotrochozoa</taxon>
        <taxon>Mollusca</taxon>
        <taxon>Bivalvia</taxon>
        <taxon>Autobranchia</taxon>
        <taxon>Heteroconchia</taxon>
        <taxon>Euheterodonta</taxon>
        <taxon>Imparidentia</taxon>
        <taxon>Neoheterodontei</taxon>
        <taxon>Myida</taxon>
        <taxon>Myoidea</taxon>
        <taxon>Myidae</taxon>
        <taxon>Mya</taxon>
    </lineage>
</organism>
<protein>
    <recommendedName>
        <fullName evidence="3">DDE Tnp4 domain-containing protein</fullName>
    </recommendedName>
</protein>
<comment type="cofactor">
    <cofactor evidence="1">
        <name>a divalent metal cation</name>
        <dbReference type="ChEBI" id="CHEBI:60240"/>
    </cofactor>
</comment>
<dbReference type="InterPro" id="IPR027806">
    <property type="entry name" value="HARBI1_dom"/>
</dbReference>